<evidence type="ECO:0000313" key="10">
    <source>
        <dbReference type="Proteomes" id="UP001642464"/>
    </source>
</evidence>
<keyword evidence="3 7" id="KW-0436">Ligase</keyword>
<evidence type="ECO:0000256" key="3">
    <source>
        <dbReference type="ARBA" id="ARBA00022598"/>
    </source>
</evidence>
<keyword evidence="10" id="KW-1185">Reference proteome</keyword>
<dbReference type="SUPFAM" id="SSF56317">
    <property type="entry name" value="Carbon-nitrogen hydrolase"/>
    <property type="match status" value="1"/>
</dbReference>
<dbReference type="InterPro" id="IPR003010">
    <property type="entry name" value="C-N_Hydrolase"/>
</dbReference>
<dbReference type="PROSITE" id="PS50263">
    <property type="entry name" value="CN_HYDROLASE"/>
    <property type="match status" value="1"/>
</dbReference>
<gene>
    <name evidence="9" type="ORF">SCF082_LOCUS24882</name>
</gene>
<dbReference type="PANTHER" id="PTHR23090:SF9">
    <property type="entry name" value="GLUTAMINE-DEPENDENT NAD(+) SYNTHETASE"/>
    <property type="match status" value="1"/>
</dbReference>
<sequence length="709" mass="78671">MQYARVATCALDQWALDFDGNLARTRRSIEEAKRQGARYRVGPELELSGYGCEDHFHEIDTFVHSAEALAELLQSGVMEDIICDVGIAILHNSVPYNCRALCLGKRILCIRPKLFLADDGNYREPRWFTRWERMGEVDEHRLCPALERATKQRTVPFGDCCIETLDTKLASETCEELFTPNSPHINLGLAGVELLGNGSGSHHELRKLHTRVDLIRSATEKSGGVYLYSNQLGCDGGRLLFDGCALIAVNGKVVAQGSQFSLKDVEVVVATIDLQEIRAYRISKASRGVQAAQAKKLHCVSVDFSISDPAGAHGRVSRPIEVRYHTPQEEIAFGPACWLWDYLRRSGASGFFLPLSGGADSSSTATIVGAMCRLVAEEAKVGTEQVIKDARRIVGEDPEGSAYLPVDPCEFANRIMHSAYLGTSNSSQGTQDFAKQLADTIGNYHLYVNIDPVVTAIFNLFVAVTGKTPRFRVHGGSYAENLALQNIQARFRMLMSYFLAQLLPWVRGNSGWLLVLGSGNVDEGLRGYLTKYDCSSADLNPIGGISKVDLKAFLHWASTKQGMGYKVLEDIASAPPTAELEPITDTHVQTDEEDMGMTYAELGWFGRLRKISHCGPVSMFKRLVVEWSSQDPKAVADKVKFFFKSYARNRHKATTLTPSVHCESYGVDDNRFDLRPIFVDPNFPWQFRKIDDLVARIRHAPPDATTARM</sequence>
<name>A0ABP0LWG4_9DINO</name>
<dbReference type="CDD" id="cd00553">
    <property type="entry name" value="NAD_synthase"/>
    <property type="match status" value="1"/>
</dbReference>
<proteinExistence type="inferred from homology"/>
<dbReference type="InterPro" id="IPR014729">
    <property type="entry name" value="Rossmann-like_a/b/a_fold"/>
</dbReference>
<dbReference type="InterPro" id="IPR014445">
    <property type="entry name" value="Gln-dep_NAD_synthase"/>
</dbReference>
<organism evidence="9 10">
    <name type="scientific">Durusdinium trenchii</name>
    <dbReference type="NCBI Taxonomy" id="1381693"/>
    <lineage>
        <taxon>Eukaryota</taxon>
        <taxon>Sar</taxon>
        <taxon>Alveolata</taxon>
        <taxon>Dinophyceae</taxon>
        <taxon>Suessiales</taxon>
        <taxon>Symbiodiniaceae</taxon>
        <taxon>Durusdinium</taxon>
    </lineage>
</organism>
<comment type="catalytic activity">
    <reaction evidence="7">
        <text>deamido-NAD(+) + L-glutamine + ATP + H2O = L-glutamate + AMP + diphosphate + NAD(+) + H(+)</text>
        <dbReference type="Rhea" id="RHEA:24384"/>
        <dbReference type="ChEBI" id="CHEBI:15377"/>
        <dbReference type="ChEBI" id="CHEBI:15378"/>
        <dbReference type="ChEBI" id="CHEBI:29985"/>
        <dbReference type="ChEBI" id="CHEBI:30616"/>
        <dbReference type="ChEBI" id="CHEBI:33019"/>
        <dbReference type="ChEBI" id="CHEBI:57540"/>
        <dbReference type="ChEBI" id="CHEBI:58359"/>
        <dbReference type="ChEBI" id="CHEBI:58437"/>
        <dbReference type="ChEBI" id="CHEBI:456215"/>
        <dbReference type="EC" id="6.3.5.1"/>
    </reaction>
</comment>
<dbReference type="Pfam" id="PF00795">
    <property type="entry name" value="CN_hydrolase"/>
    <property type="match status" value="1"/>
</dbReference>
<evidence type="ECO:0000256" key="7">
    <source>
        <dbReference type="PIRNR" id="PIRNR006630"/>
    </source>
</evidence>
<dbReference type="InterPro" id="IPR022310">
    <property type="entry name" value="NAD/GMP_synthase"/>
</dbReference>
<evidence type="ECO:0000256" key="6">
    <source>
        <dbReference type="ARBA" id="ARBA00023027"/>
    </source>
</evidence>
<dbReference type="InterPro" id="IPR036526">
    <property type="entry name" value="C-N_Hydrolase_sf"/>
</dbReference>
<keyword evidence="4 7" id="KW-0547">Nucleotide-binding</keyword>
<dbReference type="PIRSF" id="PIRSF006630">
    <property type="entry name" value="NADS_GAT"/>
    <property type="match status" value="1"/>
</dbReference>
<evidence type="ECO:0000259" key="8">
    <source>
        <dbReference type="PROSITE" id="PS50263"/>
    </source>
</evidence>
<keyword evidence="6 7" id="KW-0520">NAD</keyword>
<dbReference type="Gene3D" id="3.60.110.10">
    <property type="entry name" value="Carbon-nitrogen hydrolase"/>
    <property type="match status" value="1"/>
</dbReference>
<evidence type="ECO:0000313" key="9">
    <source>
        <dbReference type="EMBL" id="CAK9043576.1"/>
    </source>
</evidence>
<comment type="similarity">
    <text evidence="2 7">In the C-terminal section; belongs to the NAD synthetase family.</text>
</comment>
<comment type="pathway">
    <text evidence="1 7">Cofactor biosynthesis; NAD(+) biosynthesis; NAD(+) from deamido-NAD(+) (L-Gln route): step 1/1.</text>
</comment>
<comment type="caution">
    <text evidence="9">The sequence shown here is derived from an EMBL/GenBank/DDBJ whole genome shotgun (WGS) entry which is preliminary data.</text>
</comment>
<dbReference type="PANTHER" id="PTHR23090">
    <property type="entry name" value="NH 3 /GLUTAMINE-DEPENDENT NAD + SYNTHETASE"/>
    <property type="match status" value="1"/>
</dbReference>
<dbReference type="HAMAP" id="MF_02090">
    <property type="entry name" value="NadE_glutamine_dep"/>
    <property type="match status" value="1"/>
</dbReference>
<dbReference type="CDD" id="cd07570">
    <property type="entry name" value="GAT_Gln-NAD-synth"/>
    <property type="match status" value="1"/>
</dbReference>
<dbReference type="EC" id="6.3.5.1" evidence="7"/>
<dbReference type="Proteomes" id="UP001642464">
    <property type="component" value="Unassembled WGS sequence"/>
</dbReference>
<dbReference type="EMBL" id="CAXAMM010018519">
    <property type="protein sequence ID" value="CAK9043576.1"/>
    <property type="molecule type" value="Genomic_DNA"/>
</dbReference>
<evidence type="ECO:0000256" key="1">
    <source>
        <dbReference type="ARBA" id="ARBA00005188"/>
    </source>
</evidence>
<protein>
    <recommendedName>
        <fullName evidence="7">Glutamine-dependent NAD(+) synthetase</fullName>
        <ecNumber evidence="7">6.3.5.1</ecNumber>
    </recommendedName>
    <alternativeName>
        <fullName evidence="7">NAD(+) synthase [glutamine-hydrolyzing]</fullName>
    </alternativeName>
</protein>
<accession>A0ABP0LWG4</accession>
<evidence type="ECO:0000256" key="2">
    <source>
        <dbReference type="ARBA" id="ARBA00007145"/>
    </source>
</evidence>
<feature type="domain" description="CN hydrolase" evidence="8">
    <location>
        <begin position="4"/>
        <end position="274"/>
    </location>
</feature>
<dbReference type="SUPFAM" id="SSF52402">
    <property type="entry name" value="Adenine nucleotide alpha hydrolases-like"/>
    <property type="match status" value="1"/>
</dbReference>
<dbReference type="InterPro" id="IPR003694">
    <property type="entry name" value="NAD_synthase"/>
</dbReference>
<dbReference type="Gene3D" id="3.40.50.620">
    <property type="entry name" value="HUPs"/>
    <property type="match status" value="1"/>
</dbReference>
<evidence type="ECO:0000256" key="4">
    <source>
        <dbReference type="ARBA" id="ARBA00022741"/>
    </source>
</evidence>
<dbReference type="Pfam" id="PF02540">
    <property type="entry name" value="NAD_synthase"/>
    <property type="match status" value="1"/>
</dbReference>
<keyword evidence="5 7" id="KW-0067">ATP-binding</keyword>
<reference evidence="9 10" key="1">
    <citation type="submission" date="2024-02" db="EMBL/GenBank/DDBJ databases">
        <authorList>
            <person name="Chen Y."/>
            <person name="Shah S."/>
            <person name="Dougan E. K."/>
            <person name="Thang M."/>
            <person name="Chan C."/>
        </authorList>
    </citation>
    <scope>NUCLEOTIDE SEQUENCE [LARGE SCALE GENOMIC DNA]</scope>
</reference>
<evidence type="ECO:0000256" key="5">
    <source>
        <dbReference type="ARBA" id="ARBA00022840"/>
    </source>
</evidence>